<reference evidence="1 2" key="1">
    <citation type="journal article" date="2016" name="ISME J.">
        <title>Chasing the elusive Euryarchaeota class WSA2: genomes reveal a uniquely fastidious methyl-reducing methanogen.</title>
        <authorList>
            <person name="Nobu M.K."/>
            <person name="Narihiro T."/>
            <person name="Kuroda K."/>
            <person name="Mei R."/>
            <person name="Liu W.T."/>
        </authorList>
    </citation>
    <scope>NUCLEOTIDE SEQUENCE [LARGE SCALE GENOMIC DNA]</scope>
    <source>
        <strain evidence="1">U1lsi0528_Bin055</strain>
    </source>
</reference>
<organism evidence="1 2">
    <name type="scientific">Candidatus Methanofastidiosum methylothiophilum</name>
    <dbReference type="NCBI Taxonomy" id="1705564"/>
    <lineage>
        <taxon>Archaea</taxon>
        <taxon>Methanobacteriati</taxon>
        <taxon>Methanobacteriota</taxon>
        <taxon>Stenosarchaea group</taxon>
        <taxon>Candidatus Methanofastidiosia</taxon>
        <taxon>Candidatus Methanofastidiosales</taxon>
        <taxon>Candidatus Methanofastidiosaceae</taxon>
        <taxon>Candidatus Methanofastidiosum</taxon>
    </lineage>
</organism>
<name>A0A150J789_9EURY</name>
<comment type="caution">
    <text evidence="1">The sequence shown here is derived from an EMBL/GenBank/DDBJ whole genome shotgun (WGS) entry which is preliminary data.</text>
</comment>
<gene>
    <name evidence="1" type="ORF">AMQ22_00615</name>
</gene>
<evidence type="ECO:0000313" key="1">
    <source>
        <dbReference type="EMBL" id="KYC52824.1"/>
    </source>
</evidence>
<protein>
    <submittedName>
        <fullName evidence="1">Uncharacterized protein</fullName>
    </submittedName>
</protein>
<dbReference type="Proteomes" id="UP000075398">
    <property type="component" value="Unassembled WGS sequence"/>
</dbReference>
<dbReference type="AlphaFoldDB" id="A0A150J789"/>
<proteinExistence type="predicted"/>
<accession>A0A150J789</accession>
<evidence type="ECO:0000313" key="2">
    <source>
        <dbReference type="Proteomes" id="UP000075398"/>
    </source>
</evidence>
<sequence length="48" mass="5558">MEVCTRCKQTVLDVTPITSHSWSHDWEGDLCDDCYKEFQKFMDGSSVV</sequence>
<dbReference type="EMBL" id="LNGC01000016">
    <property type="protein sequence ID" value="KYC52824.1"/>
    <property type="molecule type" value="Genomic_DNA"/>
</dbReference>